<dbReference type="PANTHER" id="PTHR30537:SF79">
    <property type="entry name" value="TRANSCRIPTIONAL REGULATOR-RELATED"/>
    <property type="match status" value="1"/>
</dbReference>
<dbReference type="SUPFAM" id="SSF46785">
    <property type="entry name" value="Winged helix' DNA-binding domain"/>
    <property type="match status" value="1"/>
</dbReference>
<dbReference type="RefSeq" id="WP_114826893.1">
    <property type="nucleotide sequence ID" value="NZ_QQSY01000009.1"/>
</dbReference>
<protein>
    <submittedName>
        <fullName evidence="6">LysR family transcriptional regulator</fullName>
    </submittedName>
</protein>
<organism evidence="6 7">
    <name type="scientific">Dyella solisilvae</name>
    <dbReference type="NCBI Taxonomy" id="1920168"/>
    <lineage>
        <taxon>Bacteria</taxon>
        <taxon>Pseudomonadati</taxon>
        <taxon>Pseudomonadota</taxon>
        <taxon>Gammaproteobacteria</taxon>
        <taxon>Lysobacterales</taxon>
        <taxon>Rhodanobacteraceae</taxon>
        <taxon>Dyella</taxon>
    </lineage>
</organism>
<comment type="caution">
    <text evidence="6">The sequence shown here is derived from an EMBL/GenBank/DDBJ whole genome shotgun (WGS) entry which is preliminary data.</text>
</comment>
<dbReference type="InterPro" id="IPR000847">
    <property type="entry name" value="LysR_HTH_N"/>
</dbReference>
<evidence type="ECO:0000256" key="2">
    <source>
        <dbReference type="ARBA" id="ARBA00023015"/>
    </source>
</evidence>
<dbReference type="Proteomes" id="UP000254711">
    <property type="component" value="Unassembled WGS sequence"/>
</dbReference>
<name>A0A370K2Q6_9GAMM</name>
<dbReference type="InterPro" id="IPR036388">
    <property type="entry name" value="WH-like_DNA-bd_sf"/>
</dbReference>
<evidence type="ECO:0000256" key="3">
    <source>
        <dbReference type="ARBA" id="ARBA00023125"/>
    </source>
</evidence>
<proteinExistence type="inferred from homology"/>
<dbReference type="CDD" id="cd08432">
    <property type="entry name" value="PBP2_GcdR_TrpI_HvrB_AmpR_like"/>
    <property type="match status" value="1"/>
</dbReference>
<dbReference type="Pfam" id="PF03466">
    <property type="entry name" value="LysR_substrate"/>
    <property type="match status" value="1"/>
</dbReference>
<accession>A0A370K2Q6</accession>
<evidence type="ECO:0000256" key="1">
    <source>
        <dbReference type="ARBA" id="ARBA00009437"/>
    </source>
</evidence>
<evidence type="ECO:0000313" key="7">
    <source>
        <dbReference type="Proteomes" id="UP000254711"/>
    </source>
</evidence>
<evidence type="ECO:0000259" key="5">
    <source>
        <dbReference type="PROSITE" id="PS50931"/>
    </source>
</evidence>
<feature type="domain" description="HTH lysR-type" evidence="5">
    <location>
        <begin position="4"/>
        <end position="61"/>
    </location>
</feature>
<dbReference type="SUPFAM" id="SSF53850">
    <property type="entry name" value="Periplasmic binding protein-like II"/>
    <property type="match status" value="1"/>
</dbReference>
<reference evidence="6 7" key="1">
    <citation type="submission" date="2018-07" db="EMBL/GenBank/DDBJ databases">
        <title>Dyella solisilvae sp. nov., isolated from the pine and broad-leaved mixed forest soil.</title>
        <authorList>
            <person name="Gao Z."/>
            <person name="Qiu L."/>
        </authorList>
    </citation>
    <scope>NUCLEOTIDE SEQUENCE [LARGE SCALE GENOMIC DNA]</scope>
    <source>
        <strain evidence="6 7">DHG54</strain>
    </source>
</reference>
<keyword evidence="2" id="KW-0805">Transcription regulation</keyword>
<dbReference type="GO" id="GO:0043565">
    <property type="term" value="F:sequence-specific DNA binding"/>
    <property type="evidence" value="ECO:0007669"/>
    <property type="project" value="TreeGrafter"/>
</dbReference>
<dbReference type="Gene3D" id="1.10.10.10">
    <property type="entry name" value="Winged helix-like DNA-binding domain superfamily/Winged helix DNA-binding domain"/>
    <property type="match status" value="1"/>
</dbReference>
<dbReference type="PANTHER" id="PTHR30537">
    <property type="entry name" value="HTH-TYPE TRANSCRIPTIONAL REGULATOR"/>
    <property type="match status" value="1"/>
</dbReference>
<dbReference type="GO" id="GO:0003700">
    <property type="term" value="F:DNA-binding transcription factor activity"/>
    <property type="evidence" value="ECO:0007669"/>
    <property type="project" value="InterPro"/>
</dbReference>
<evidence type="ECO:0000313" key="6">
    <source>
        <dbReference type="EMBL" id="RDI96922.1"/>
    </source>
</evidence>
<comment type="similarity">
    <text evidence="1">Belongs to the LysR transcriptional regulatory family.</text>
</comment>
<sequence>MSRPPLTALQGFVIAARTGNLSLAARHMHLTTSALSHQIRGLEDRLGQRVFVRGPRGVDLTPEGTRLLEMVGPQFESIERALQEFSAPPADELTVSVMPSIASSWLVPRLGDFIATHPHLQLNLLSSPALVDFERESVDAALRFGPGEWPGVRAEHLFDDWLTPIVSPDLIARLGRPTLKHLSEWPLLNDLENVWAKWFRTFGGTPPERYVAHFDDTETLHHAAVEGMGIGLGRLTMARPLLESGQLVLLSRRRLRADYAHYLVYPPRSAQHPALRAFREWLLEEAHRYAREPQRLPHSMDGRRHH</sequence>
<dbReference type="InterPro" id="IPR036390">
    <property type="entry name" value="WH_DNA-bd_sf"/>
</dbReference>
<dbReference type="PROSITE" id="PS50931">
    <property type="entry name" value="HTH_LYSR"/>
    <property type="match status" value="1"/>
</dbReference>
<keyword evidence="3" id="KW-0238">DNA-binding</keyword>
<dbReference type="GO" id="GO:0006351">
    <property type="term" value="P:DNA-templated transcription"/>
    <property type="evidence" value="ECO:0007669"/>
    <property type="project" value="TreeGrafter"/>
</dbReference>
<keyword evidence="7" id="KW-1185">Reference proteome</keyword>
<evidence type="ECO:0000256" key="4">
    <source>
        <dbReference type="ARBA" id="ARBA00023163"/>
    </source>
</evidence>
<dbReference type="EMBL" id="QQSY01000009">
    <property type="protein sequence ID" value="RDI96922.1"/>
    <property type="molecule type" value="Genomic_DNA"/>
</dbReference>
<dbReference type="InterPro" id="IPR005119">
    <property type="entry name" value="LysR_subst-bd"/>
</dbReference>
<gene>
    <name evidence="6" type="ORF">DVT68_19570</name>
</gene>
<keyword evidence="4" id="KW-0804">Transcription</keyword>
<dbReference type="AlphaFoldDB" id="A0A370K2Q6"/>
<dbReference type="InterPro" id="IPR058163">
    <property type="entry name" value="LysR-type_TF_proteobact-type"/>
</dbReference>
<dbReference type="Pfam" id="PF00126">
    <property type="entry name" value="HTH_1"/>
    <property type="match status" value="1"/>
</dbReference>
<dbReference type="Gene3D" id="3.40.190.10">
    <property type="entry name" value="Periplasmic binding protein-like II"/>
    <property type="match status" value="2"/>
</dbReference>
<dbReference type="OrthoDB" id="5526340at2"/>